<evidence type="ECO:0000313" key="2">
    <source>
        <dbReference type="EMBL" id="RIA84671.1"/>
    </source>
</evidence>
<accession>A0A397SPA2</accession>
<dbReference type="Proteomes" id="UP000265703">
    <property type="component" value="Unassembled WGS sequence"/>
</dbReference>
<dbReference type="AlphaFoldDB" id="A0A397SPA2"/>
<feature type="chain" id="PRO_5017243106" evidence="1">
    <location>
        <begin position="31"/>
        <end position="158"/>
    </location>
</feature>
<keyword evidence="3" id="KW-1185">Reference proteome</keyword>
<proteinExistence type="predicted"/>
<dbReference type="STRING" id="658196.A0A397SPA2"/>
<name>A0A397SPA2_9GLOM</name>
<feature type="signal peptide" evidence="1">
    <location>
        <begin position="1"/>
        <end position="30"/>
    </location>
</feature>
<protein>
    <submittedName>
        <fullName evidence="2">Uncharacterized protein</fullName>
    </submittedName>
</protein>
<evidence type="ECO:0000256" key="1">
    <source>
        <dbReference type="SAM" id="SignalP"/>
    </source>
</evidence>
<evidence type="ECO:0000313" key="3">
    <source>
        <dbReference type="Proteomes" id="UP000265703"/>
    </source>
</evidence>
<dbReference type="EMBL" id="QKYT01000475">
    <property type="protein sequence ID" value="RIA84671.1"/>
    <property type="molecule type" value="Genomic_DNA"/>
</dbReference>
<keyword evidence="1" id="KW-0732">Signal</keyword>
<reference evidence="2 3" key="1">
    <citation type="submission" date="2018-06" db="EMBL/GenBank/DDBJ databases">
        <title>Comparative genomics reveals the genomic features of Rhizophagus irregularis, R. cerebriforme, R. diaphanum and Gigaspora rosea, and their symbiotic lifestyle signature.</title>
        <authorList>
            <person name="Morin E."/>
            <person name="San Clemente H."/>
            <person name="Chen E.C.H."/>
            <person name="De La Providencia I."/>
            <person name="Hainaut M."/>
            <person name="Kuo A."/>
            <person name="Kohler A."/>
            <person name="Murat C."/>
            <person name="Tang N."/>
            <person name="Roy S."/>
            <person name="Loubradou J."/>
            <person name="Henrissat B."/>
            <person name="Grigoriev I.V."/>
            <person name="Corradi N."/>
            <person name="Roux C."/>
            <person name="Martin F.M."/>
        </authorList>
    </citation>
    <scope>NUCLEOTIDE SEQUENCE [LARGE SCALE GENOMIC DNA]</scope>
    <source>
        <strain evidence="2 3">DAOM 227022</strain>
    </source>
</reference>
<gene>
    <name evidence="2" type="ORF">C1645_831894</name>
</gene>
<sequence length="158" mass="18561">MASEPSFTIIAKALINFAFLITCITEYMDASKSSEAQYTNSDSHNRRSKWNSKDQQFLNASLREHLAKTFGITKIFPLYLDHLEFLMLCYIIEDTFKLVPVNEEEHRLDEEFKNHIEERLKKKLLEAKTNLKDVIICNTQEADNIIQVLFNNYYSRNT</sequence>
<comment type="caution">
    <text evidence="2">The sequence shown here is derived from an EMBL/GenBank/DDBJ whole genome shotgun (WGS) entry which is preliminary data.</text>
</comment>
<organism evidence="2 3">
    <name type="scientific">Glomus cerebriforme</name>
    <dbReference type="NCBI Taxonomy" id="658196"/>
    <lineage>
        <taxon>Eukaryota</taxon>
        <taxon>Fungi</taxon>
        <taxon>Fungi incertae sedis</taxon>
        <taxon>Mucoromycota</taxon>
        <taxon>Glomeromycotina</taxon>
        <taxon>Glomeromycetes</taxon>
        <taxon>Glomerales</taxon>
        <taxon>Glomeraceae</taxon>
        <taxon>Glomus</taxon>
    </lineage>
</organism>